<dbReference type="Pfam" id="PF26547">
    <property type="entry name" value="PDZD8_N"/>
    <property type="match status" value="1"/>
</dbReference>
<keyword evidence="6" id="KW-0446">Lipid-binding</keyword>
<dbReference type="GO" id="GO:0008289">
    <property type="term" value="F:lipid binding"/>
    <property type="evidence" value="ECO:0007669"/>
    <property type="project" value="UniProtKB-KW"/>
</dbReference>
<dbReference type="GO" id="GO:0006869">
    <property type="term" value="P:lipid transport"/>
    <property type="evidence" value="ECO:0007669"/>
    <property type="project" value="UniProtKB-KW"/>
</dbReference>
<dbReference type="GO" id="GO:0016020">
    <property type="term" value="C:membrane"/>
    <property type="evidence" value="ECO:0007669"/>
    <property type="project" value="UniProtKB-SubCell"/>
</dbReference>
<dbReference type="EMBL" id="AZBU02000005">
    <property type="protein sequence ID" value="TKR77053.1"/>
    <property type="molecule type" value="Genomic_DNA"/>
</dbReference>
<dbReference type="SMART" id="SM00109">
    <property type="entry name" value="C1"/>
    <property type="match status" value="1"/>
</dbReference>
<dbReference type="InterPro" id="IPR036034">
    <property type="entry name" value="PDZ_sf"/>
</dbReference>
<keyword evidence="3" id="KW-0479">Metal-binding</keyword>
<evidence type="ECO:0000259" key="9">
    <source>
        <dbReference type="PROSITE" id="PS50081"/>
    </source>
</evidence>
<evidence type="ECO:0000256" key="7">
    <source>
        <dbReference type="ARBA" id="ARBA00023136"/>
    </source>
</evidence>
<dbReference type="GO" id="GO:0051560">
    <property type="term" value="P:mitochondrial calcium ion homeostasis"/>
    <property type="evidence" value="ECO:0007669"/>
    <property type="project" value="InterPro"/>
</dbReference>
<dbReference type="STRING" id="34508.A0A4U5N4E0"/>
<dbReference type="GO" id="GO:0046872">
    <property type="term" value="F:metal ion binding"/>
    <property type="evidence" value="ECO:0007669"/>
    <property type="project" value="UniProtKB-KW"/>
</dbReference>
<dbReference type="InterPro" id="IPR046349">
    <property type="entry name" value="C1-like_sf"/>
</dbReference>
<dbReference type="AlphaFoldDB" id="A0A4U5N4E0"/>
<feature type="compositionally biased region" description="Basic and acidic residues" evidence="8">
    <location>
        <begin position="1030"/>
        <end position="1042"/>
    </location>
</feature>
<evidence type="ECO:0000313" key="12">
    <source>
        <dbReference type="EMBL" id="TKR77053.1"/>
    </source>
</evidence>
<keyword evidence="2" id="KW-0813">Transport</keyword>
<feature type="domain" description="Phorbol-ester/DAG-type" evidence="9">
    <location>
        <begin position="906"/>
        <end position="958"/>
    </location>
</feature>
<dbReference type="InterPro" id="IPR031468">
    <property type="entry name" value="SMP_LBD"/>
</dbReference>
<dbReference type="InterPro" id="IPR039275">
    <property type="entry name" value="PDZD8"/>
</dbReference>
<sequence>MLQLVLGWILGVLTVVFAVAAYFLWPSKETTTPRTLFAEQFQPLIIPQELRDFIKSGKDGRGLSEEESCFSVSLIFHFLYQEHKDTRQFRRWVHKRLQLELNDMTTRHAAARLIQGIRIRDLCVGNQFPVFNNIRVESVKMNENDKELFESVSFIVDVHYKGGFQTSVDVQMFGKYAHLAIKVTRVSGKIRVTLSRQPYAHWCVSFVDMPELEFNMESQWQGKTLTHIVPLITQVFRKTVASKHVFPSYKIRYRPFFPNPILQPSAPMEAFRDVPIKGAIEVTVLQCTRLNTALGSSTSAINTPTEVYCVISLEQRPFIDNSDSVSIQSYTTQLKYARHNLTDPLGLTFAKSVAELGMRIVQIAKVEKGSIAEKGGFKTDDVILAVNNVPARNERQVTKLLIGTVGELIVLVQRHISEDDAEDPNGNTITETHDDEFVVLATSASNGLHRCHSDGAIVTATPPENVIPSSPTSTDLHFLSSEPIFCMEESVRDEITSEEAPEVRESLCEDSTSLNSEPLPINEAGDFMLDEASSVPVSANLDIPGMDFRRARSATEIYSSSEMSESFMSDMAMSKSIANIDCDTVEGPSDNKNEESDPQAIPIETDTASDSRSLDSTIESTRLKSTRRERIQARASDIAMRIGGVGRAKVNELWNRRSKNCDSFHQSAVELATEADELGDDETPTPRANGKRSPTSGLRKKLTSIKRGSPKSSRTQLTSNEDSPKRRLSGEVVKKSTKPVRLSEDVLWGQSLHFGLDKKTTRYLNINVFAKPQGEDAKPILLGYNYVYLAQVIADCNLTASNCHREVFHLKPPAHTSLQQSPDIADLAKHPGFDARLCYGDIKLGFRFFPDGLPEGFAGNGEDESRRSSGNASEDAPQDDENREVVDPPTAASQLGAEASPAKQWPHKWAPVTLKTGQAYPCQSCHGKIWLKTASRCAACNTICHTKCIQKANVNVECKEPPQEPEDDQFELLTEVIEENEPNDGESMPEVQKDPSTPQMTRRRKLANKVTEKLSYWRSSKKKNSPPREAQPEDSKLEESERTGTPPPDFVNVTDVIPAIVSSLEGSPSLEKLRFEVGNSYNETIINEARNFGLNIFQAEASPEERRLAINKQIDRIQTAINETTAERRSVLQSKTDSDDSDEFQRMETKLQALALLMLHYCAGLQNCVDANESPENPPTEAAESS</sequence>
<gene>
    <name evidence="12" type="ORF">L596_018101</name>
</gene>
<feature type="region of interest" description="Disordered" evidence="8">
    <location>
        <begin position="980"/>
        <end position="1052"/>
    </location>
</feature>
<keyword evidence="5" id="KW-0445">Lipid transport</keyword>
<comment type="caution">
    <text evidence="12">The sequence shown here is derived from an EMBL/GenBank/DDBJ whole genome shotgun (WGS) entry which is preliminary data.</text>
</comment>
<feature type="compositionally biased region" description="Polar residues" evidence="8">
    <location>
        <begin position="606"/>
        <end position="620"/>
    </location>
</feature>
<dbReference type="SUPFAM" id="SSF50156">
    <property type="entry name" value="PDZ domain-like"/>
    <property type="match status" value="1"/>
</dbReference>
<evidence type="ECO:0000256" key="4">
    <source>
        <dbReference type="ARBA" id="ARBA00022833"/>
    </source>
</evidence>
<dbReference type="Gene3D" id="3.30.60.20">
    <property type="match status" value="1"/>
</dbReference>
<dbReference type="GO" id="GO:0005739">
    <property type="term" value="C:mitochondrion"/>
    <property type="evidence" value="ECO:0007669"/>
    <property type="project" value="GOC"/>
</dbReference>
<evidence type="ECO:0000256" key="6">
    <source>
        <dbReference type="ARBA" id="ARBA00023121"/>
    </source>
</evidence>
<feature type="domain" description="SMP-LTD" evidence="11">
    <location>
        <begin position="68"/>
        <end position="255"/>
    </location>
</feature>
<feature type="compositionally biased region" description="Basic and acidic residues" evidence="8">
    <location>
        <begin position="722"/>
        <end position="734"/>
    </location>
</feature>
<evidence type="ECO:0000256" key="3">
    <source>
        <dbReference type="ARBA" id="ARBA00022723"/>
    </source>
</evidence>
<protein>
    <recommendedName>
        <fullName evidence="14">Phorbol-ester/DAG-type domain-containing protein</fullName>
    </recommendedName>
</protein>
<dbReference type="PROSITE" id="PS51847">
    <property type="entry name" value="SMP"/>
    <property type="match status" value="1"/>
</dbReference>
<dbReference type="Proteomes" id="UP000298663">
    <property type="component" value="Unassembled WGS sequence"/>
</dbReference>
<keyword evidence="4" id="KW-0862">Zinc</keyword>
<dbReference type="OrthoDB" id="10004596at2759"/>
<evidence type="ECO:0000313" key="13">
    <source>
        <dbReference type="Proteomes" id="UP000298663"/>
    </source>
</evidence>
<evidence type="ECO:0000256" key="2">
    <source>
        <dbReference type="ARBA" id="ARBA00022448"/>
    </source>
</evidence>
<dbReference type="PROSITE" id="PS50106">
    <property type="entry name" value="PDZ"/>
    <property type="match status" value="1"/>
</dbReference>
<dbReference type="PROSITE" id="PS50081">
    <property type="entry name" value="ZF_DAG_PE_2"/>
    <property type="match status" value="1"/>
</dbReference>
<dbReference type="PANTHER" id="PTHR21519:SF1">
    <property type="entry name" value="PDZ DOMAIN-CONTAINING PROTEIN 8"/>
    <property type="match status" value="1"/>
</dbReference>
<comment type="subcellular location">
    <subcellularLocation>
        <location evidence="1">Membrane</location>
    </subcellularLocation>
</comment>
<feature type="region of interest" description="Disordered" evidence="8">
    <location>
        <begin position="582"/>
        <end position="630"/>
    </location>
</feature>
<dbReference type="GO" id="GO:1990456">
    <property type="term" value="P:mitochondrion-endoplasmic reticulum membrane tethering"/>
    <property type="evidence" value="ECO:0007669"/>
    <property type="project" value="InterPro"/>
</dbReference>
<keyword evidence="13" id="KW-1185">Reference proteome</keyword>
<organism evidence="12 13">
    <name type="scientific">Steinernema carpocapsae</name>
    <name type="common">Entomopathogenic nematode</name>
    <dbReference type="NCBI Taxonomy" id="34508"/>
    <lineage>
        <taxon>Eukaryota</taxon>
        <taxon>Metazoa</taxon>
        <taxon>Ecdysozoa</taxon>
        <taxon>Nematoda</taxon>
        <taxon>Chromadorea</taxon>
        <taxon>Rhabditida</taxon>
        <taxon>Tylenchina</taxon>
        <taxon>Panagrolaimomorpha</taxon>
        <taxon>Strongyloidoidea</taxon>
        <taxon>Steinernematidae</taxon>
        <taxon>Steinernema</taxon>
    </lineage>
</organism>
<dbReference type="GO" id="GO:0044233">
    <property type="term" value="C:mitochondria-associated endoplasmic reticulum membrane contact site"/>
    <property type="evidence" value="ECO:0007669"/>
    <property type="project" value="InterPro"/>
</dbReference>
<dbReference type="Pfam" id="PF17820">
    <property type="entry name" value="PDZ_6"/>
    <property type="match status" value="1"/>
</dbReference>
<feature type="compositionally biased region" description="Polar residues" evidence="8">
    <location>
        <begin position="710"/>
        <end position="721"/>
    </location>
</feature>
<dbReference type="InterPro" id="IPR041489">
    <property type="entry name" value="PDZ_6"/>
</dbReference>
<feature type="region of interest" description="Disordered" evidence="8">
    <location>
        <begin position="675"/>
        <end position="735"/>
    </location>
</feature>
<evidence type="ECO:0000256" key="8">
    <source>
        <dbReference type="SAM" id="MobiDB-lite"/>
    </source>
</evidence>
<name>A0A4U5N4E0_STECR</name>
<dbReference type="PANTHER" id="PTHR21519">
    <property type="entry name" value="PDZ DOMAIN-CONTAINING PROTEIN 8"/>
    <property type="match status" value="1"/>
</dbReference>
<dbReference type="InterPro" id="IPR002219">
    <property type="entry name" value="PKC_DAG/PE"/>
</dbReference>
<dbReference type="InterPro" id="IPR058801">
    <property type="entry name" value="PDZD8_N"/>
</dbReference>
<evidence type="ECO:0000256" key="1">
    <source>
        <dbReference type="ARBA" id="ARBA00004370"/>
    </source>
</evidence>
<dbReference type="SMART" id="SM00228">
    <property type="entry name" value="PDZ"/>
    <property type="match status" value="1"/>
</dbReference>
<evidence type="ECO:0000256" key="5">
    <source>
        <dbReference type="ARBA" id="ARBA00023055"/>
    </source>
</evidence>
<keyword evidence="7" id="KW-0472">Membrane</keyword>
<feature type="domain" description="PDZ" evidence="10">
    <location>
        <begin position="331"/>
        <end position="416"/>
    </location>
</feature>
<dbReference type="InterPro" id="IPR001478">
    <property type="entry name" value="PDZ"/>
</dbReference>
<evidence type="ECO:0000259" key="10">
    <source>
        <dbReference type="PROSITE" id="PS50106"/>
    </source>
</evidence>
<proteinExistence type="predicted"/>
<evidence type="ECO:0000259" key="11">
    <source>
        <dbReference type="PROSITE" id="PS51847"/>
    </source>
</evidence>
<dbReference type="Gene3D" id="2.30.42.10">
    <property type="match status" value="1"/>
</dbReference>
<reference evidence="12 13" key="2">
    <citation type="journal article" date="2019" name="G3 (Bethesda)">
        <title>Hybrid Assembly of the Genome of the Entomopathogenic Nematode Steinernema carpocapsae Identifies the X-Chromosome.</title>
        <authorList>
            <person name="Serra L."/>
            <person name="Macchietto M."/>
            <person name="Macias-Munoz A."/>
            <person name="McGill C.J."/>
            <person name="Rodriguez I.M."/>
            <person name="Rodriguez B."/>
            <person name="Murad R."/>
            <person name="Mortazavi A."/>
        </authorList>
    </citation>
    <scope>NUCLEOTIDE SEQUENCE [LARGE SCALE GENOMIC DNA]</scope>
    <source>
        <strain evidence="12 13">ALL</strain>
    </source>
</reference>
<reference evidence="12 13" key="1">
    <citation type="journal article" date="2015" name="Genome Biol.">
        <title>Comparative genomics of Steinernema reveals deeply conserved gene regulatory networks.</title>
        <authorList>
            <person name="Dillman A.R."/>
            <person name="Macchietto M."/>
            <person name="Porter C.F."/>
            <person name="Rogers A."/>
            <person name="Williams B."/>
            <person name="Antoshechkin I."/>
            <person name="Lee M.M."/>
            <person name="Goodwin Z."/>
            <person name="Lu X."/>
            <person name="Lewis E.E."/>
            <person name="Goodrich-Blair H."/>
            <person name="Stock S.P."/>
            <person name="Adams B.J."/>
            <person name="Sternberg P.W."/>
            <person name="Mortazavi A."/>
        </authorList>
    </citation>
    <scope>NUCLEOTIDE SEQUENCE [LARGE SCALE GENOMIC DNA]</scope>
    <source>
        <strain evidence="12 13">ALL</strain>
    </source>
</reference>
<accession>A0A4U5N4E0</accession>
<evidence type="ECO:0008006" key="14">
    <source>
        <dbReference type="Google" id="ProtNLM"/>
    </source>
</evidence>
<dbReference type="CDD" id="cd21674">
    <property type="entry name" value="SMP_PDZD8"/>
    <property type="match status" value="1"/>
</dbReference>
<feature type="region of interest" description="Disordered" evidence="8">
    <location>
        <begin position="857"/>
        <end position="889"/>
    </location>
</feature>
<dbReference type="SUPFAM" id="SSF57889">
    <property type="entry name" value="Cysteine-rich domain"/>
    <property type="match status" value="1"/>
</dbReference>